<dbReference type="EMBL" id="AP022325">
    <property type="protein sequence ID" value="BBU47706.1"/>
    <property type="molecule type" value="Genomic_DNA"/>
</dbReference>
<evidence type="ECO:0000313" key="13">
    <source>
        <dbReference type="Proteomes" id="UP000464317"/>
    </source>
</evidence>
<dbReference type="NCBIfam" id="TIGR00398">
    <property type="entry name" value="metG"/>
    <property type="match status" value="1"/>
</dbReference>
<keyword evidence="4 10" id="KW-0436">Ligase</keyword>
<evidence type="ECO:0000313" key="12">
    <source>
        <dbReference type="EMBL" id="BBU47706.1"/>
    </source>
</evidence>
<dbReference type="Gene3D" id="1.10.730.10">
    <property type="entry name" value="Isoleucyl-tRNA Synthetase, Domain 1"/>
    <property type="match status" value="1"/>
</dbReference>
<protein>
    <recommendedName>
        <fullName evidence="3">Methionine--tRNA ligase</fullName>
        <ecNumber evidence="2">6.1.1.10</ecNumber>
    </recommendedName>
    <alternativeName>
        <fullName evidence="9">Methionyl-tRNA synthetase</fullName>
    </alternativeName>
</protein>
<evidence type="ECO:0000256" key="7">
    <source>
        <dbReference type="ARBA" id="ARBA00022917"/>
    </source>
</evidence>
<dbReference type="Gene3D" id="3.40.50.620">
    <property type="entry name" value="HUPs"/>
    <property type="match status" value="1"/>
</dbReference>
<name>A0A809SK67_9BACT</name>
<keyword evidence="5 10" id="KW-0547">Nucleotide-binding</keyword>
<evidence type="ECO:0000256" key="1">
    <source>
        <dbReference type="ARBA" id="ARBA00003314"/>
    </source>
</evidence>
<dbReference type="AlphaFoldDB" id="A0A809SK67"/>
<evidence type="ECO:0000256" key="10">
    <source>
        <dbReference type="RuleBase" id="RU363039"/>
    </source>
</evidence>
<dbReference type="InterPro" id="IPR009080">
    <property type="entry name" value="tRNAsynth_Ia_anticodon-bd"/>
</dbReference>
<dbReference type="KEGG" id="mfel:JPM2_3990"/>
<evidence type="ECO:0000256" key="9">
    <source>
        <dbReference type="ARBA" id="ARBA00030904"/>
    </source>
</evidence>
<keyword evidence="8 10" id="KW-0030">Aminoacyl-tRNA synthetase</keyword>
<dbReference type="InterPro" id="IPR041872">
    <property type="entry name" value="Anticodon_Met"/>
</dbReference>
<gene>
    <name evidence="12" type="primary">metS</name>
    <name evidence="12" type="ORF">JPM2_3990</name>
</gene>
<keyword evidence="7 10" id="KW-0648">Protein biosynthesis</keyword>
<proteinExistence type="inferred from homology"/>
<dbReference type="SUPFAM" id="SSF52374">
    <property type="entry name" value="Nucleotidylyl transferase"/>
    <property type="match status" value="1"/>
</dbReference>
<evidence type="ECO:0000259" key="11">
    <source>
        <dbReference type="Pfam" id="PF09334"/>
    </source>
</evidence>
<dbReference type="PANTHER" id="PTHR43326:SF1">
    <property type="entry name" value="METHIONINE--TRNA LIGASE, MITOCHONDRIAL"/>
    <property type="match status" value="1"/>
</dbReference>
<dbReference type="PRINTS" id="PR01041">
    <property type="entry name" value="TRNASYNTHMET"/>
</dbReference>
<evidence type="ECO:0000256" key="5">
    <source>
        <dbReference type="ARBA" id="ARBA00022741"/>
    </source>
</evidence>
<dbReference type="RefSeq" id="WP_161553166.1">
    <property type="nucleotide sequence ID" value="NZ_AP022325.1"/>
</dbReference>
<accession>A0A809SK67</accession>
<dbReference type="CDD" id="cd07957">
    <property type="entry name" value="Anticodon_Ia_Met"/>
    <property type="match status" value="1"/>
</dbReference>
<evidence type="ECO:0000256" key="3">
    <source>
        <dbReference type="ARBA" id="ARBA00018753"/>
    </source>
</evidence>
<dbReference type="InterPro" id="IPR033911">
    <property type="entry name" value="MetRS_core"/>
</dbReference>
<sequence length="514" mass="61186">MKKFYITTPIYYASGNLHIGHLYTTTIAWAFKNYKKLMGYDVRFLTGSDEHGQKIEQKAKEHNLEPQVFVDSVVDKFKQMWLDFDIDYDFFSRTSNPKHKKLVQDIFWYFLKQGYIYKGNYEGWYSIQDEEFLTETQAVKKDGKLYHPSSNHELTKVSEESYFFKMNDFSDWLKDYIKNNHNFLFPKKIENEMLFNFINKGLEELSITRTNINWGIKINEDTKHTLYVWLDALCNYITMLDFDINNRTSSELFNDFWNDENTEVVHILGKEISRFHMIYWPIFLKALNIKQPTRIQSHGWIITPEGKMSKSKGNIIDPYNLLSKYHPEMIKYFFVSQFPLGDDLVFDENRFIDVINSDLVNNFGNLVSRVLKMISQNFKKSLKYQKSTDTNNQEIELEIKKSMQLFTNYFDDFKVDLAFNVAIELGNKLNKYIDITKPWTLTNELDKLEQILVRLLNGIYAFACYLQILLPNKIKEVAKVLKINNFTFSEIQNFNKFDNLLPEGQYLFFNRIKK</sequence>
<evidence type="ECO:0000256" key="2">
    <source>
        <dbReference type="ARBA" id="ARBA00012838"/>
    </source>
</evidence>
<keyword evidence="13" id="KW-1185">Reference proteome</keyword>
<organism evidence="12 13">
    <name type="scientific">Mycoplasmopsis felis</name>
    <dbReference type="NCBI Taxonomy" id="33923"/>
    <lineage>
        <taxon>Bacteria</taxon>
        <taxon>Bacillati</taxon>
        <taxon>Mycoplasmatota</taxon>
        <taxon>Mycoplasmoidales</taxon>
        <taxon>Metamycoplasmataceae</taxon>
        <taxon>Mycoplasmopsis</taxon>
    </lineage>
</organism>
<dbReference type="Gene3D" id="2.170.220.10">
    <property type="match status" value="1"/>
</dbReference>
<feature type="domain" description="Methionyl/Leucyl tRNA synthetase" evidence="11">
    <location>
        <begin position="5"/>
        <end position="371"/>
    </location>
</feature>
<dbReference type="InterPro" id="IPR014758">
    <property type="entry name" value="Met-tRNA_synth"/>
</dbReference>
<keyword evidence="6 10" id="KW-0067">ATP-binding</keyword>
<dbReference type="InterPro" id="IPR014729">
    <property type="entry name" value="Rossmann-like_a/b/a_fold"/>
</dbReference>
<dbReference type="InterPro" id="IPR023457">
    <property type="entry name" value="Met-tRNA_synth_2"/>
</dbReference>
<comment type="similarity">
    <text evidence="10">Belongs to the class-I aminoacyl-tRNA synthetase family.</text>
</comment>
<dbReference type="SUPFAM" id="SSF47323">
    <property type="entry name" value="Anticodon-binding domain of a subclass of class I aminoacyl-tRNA synthetases"/>
    <property type="match status" value="1"/>
</dbReference>
<dbReference type="InterPro" id="IPR015413">
    <property type="entry name" value="Methionyl/Leucyl_tRNA_Synth"/>
</dbReference>
<dbReference type="Proteomes" id="UP000464317">
    <property type="component" value="Chromosome"/>
</dbReference>
<dbReference type="GO" id="GO:0005524">
    <property type="term" value="F:ATP binding"/>
    <property type="evidence" value="ECO:0007669"/>
    <property type="project" value="UniProtKB-KW"/>
</dbReference>
<dbReference type="PANTHER" id="PTHR43326">
    <property type="entry name" value="METHIONYL-TRNA SYNTHETASE"/>
    <property type="match status" value="1"/>
</dbReference>
<dbReference type="GO" id="GO:0006431">
    <property type="term" value="P:methionyl-tRNA aminoacylation"/>
    <property type="evidence" value="ECO:0007669"/>
    <property type="project" value="InterPro"/>
</dbReference>
<dbReference type="CDD" id="cd00814">
    <property type="entry name" value="MetRS_core"/>
    <property type="match status" value="1"/>
</dbReference>
<dbReference type="FunFam" id="2.170.220.10:FF:000002">
    <property type="entry name" value="Methionine--tRNA ligase"/>
    <property type="match status" value="1"/>
</dbReference>
<dbReference type="GO" id="GO:0004825">
    <property type="term" value="F:methionine-tRNA ligase activity"/>
    <property type="evidence" value="ECO:0007669"/>
    <property type="project" value="UniProtKB-EC"/>
</dbReference>
<evidence type="ECO:0000256" key="4">
    <source>
        <dbReference type="ARBA" id="ARBA00022598"/>
    </source>
</evidence>
<reference evidence="12 13" key="1">
    <citation type="submission" date="2020-01" db="EMBL/GenBank/DDBJ databases">
        <title>Complete genome sequence of Mycoplasma felis strain Myco-2.</title>
        <authorList>
            <person name="Kinoshita Y."/>
            <person name="Niwa H."/>
            <person name="Uchida-Fujii E."/>
            <person name="Nukada T."/>
        </authorList>
    </citation>
    <scope>NUCLEOTIDE SEQUENCE [LARGE SCALE GENOMIC DNA]</scope>
    <source>
        <strain evidence="12 13">Myco-2</strain>
    </source>
</reference>
<evidence type="ECO:0000256" key="8">
    <source>
        <dbReference type="ARBA" id="ARBA00023146"/>
    </source>
</evidence>
<evidence type="ECO:0000256" key="6">
    <source>
        <dbReference type="ARBA" id="ARBA00022840"/>
    </source>
</evidence>
<dbReference type="EC" id="6.1.1.10" evidence="2"/>
<dbReference type="Pfam" id="PF09334">
    <property type="entry name" value="tRNA-synt_1g"/>
    <property type="match status" value="1"/>
</dbReference>
<comment type="function">
    <text evidence="1">Is required not only for elongation of protein synthesis but also for the initiation of all mRNA translation through initiator tRNA(fMet) aminoacylation.</text>
</comment>